<dbReference type="Gene3D" id="2.160.20.120">
    <property type="match status" value="1"/>
</dbReference>
<keyword evidence="1" id="KW-0732">Signal</keyword>
<keyword evidence="4" id="KW-1185">Reference proteome</keyword>
<evidence type="ECO:0000313" key="4">
    <source>
        <dbReference type="Proteomes" id="UP000243588"/>
    </source>
</evidence>
<dbReference type="STRING" id="702745.SAMN05421818_11640"/>
<evidence type="ECO:0000259" key="2">
    <source>
        <dbReference type="Pfam" id="PF10988"/>
    </source>
</evidence>
<dbReference type="EMBL" id="FNDQ01000016">
    <property type="protein sequence ID" value="SDH80764.1"/>
    <property type="molecule type" value="Genomic_DNA"/>
</dbReference>
<organism evidence="3 4">
    <name type="scientific">Myroides phaeus</name>
    <dbReference type="NCBI Taxonomy" id="702745"/>
    <lineage>
        <taxon>Bacteria</taxon>
        <taxon>Pseudomonadati</taxon>
        <taxon>Bacteroidota</taxon>
        <taxon>Flavobacteriia</taxon>
        <taxon>Flavobacteriales</taxon>
        <taxon>Flavobacteriaceae</taxon>
        <taxon>Myroides</taxon>
    </lineage>
</organism>
<reference evidence="4" key="1">
    <citation type="submission" date="2016-10" db="EMBL/GenBank/DDBJ databases">
        <authorList>
            <person name="Varghese N."/>
            <person name="Submissions S."/>
        </authorList>
    </citation>
    <scope>NUCLEOTIDE SEQUENCE [LARGE SCALE GENOMIC DNA]</scope>
    <source>
        <strain evidence="4">DSM 23313</strain>
    </source>
</reference>
<feature type="signal peptide" evidence="1">
    <location>
        <begin position="1"/>
        <end position="19"/>
    </location>
</feature>
<dbReference type="Proteomes" id="UP000243588">
    <property type="component" value="Unassembled WGS sequence"/>
</dbReference>
<evidence type="ECO:0000256" key="1">
    <source>
        <dbReference type="SAM" id="SignalP"/>
    </source>
</evidence>
<dbReference type="InterPro" id="IPR021255">
    <property type="entry name" value="DUF2807"/>
</dbReference>
<evidence type="ECO:0000313" key="3">
    <source>
        <dbReference type="EMBL" id="SDH80764.1"/>
    </source>
</evidence>
<accession>A0A1G8FF44</accession>
<protein>
    <submittedName>
        <fullName evidence="3">Auto-transporter adhesin, head GIN domain</fullName>
    </submittedName>
</protein>
<proteinExistence type="predicted"/>
<dbReference type="RefSeq" id="WP_090409498.1">
    <property type="nucleotide sequence ID" value="NZ_FNDQ01000016.1"/>
</dbReference>
<feature type="domain" description="Putative auto-transporter adhesin head GIN" evidence="2">
    <location>
        <begin position="40"/>
        <end position="237"/>
    </location>
</feature>
<name>A0A1G8FF44_9FLAO</name>
<dbReference type="Pfam" id="PF10988">
    <property type="entry name" value="DUF2807"/>
    <property type="match status" value="1"/>
</dbReference>
<sequence length="253" mass="26980">MIRFILTLLLMLCTWLMSAQGKQTITITGGATHLYTSMPIEVTVDPTKDSKTVDIITTKQEGADAISVRQVGKKIYVDLSSGNRKRNFKGSIGSIKVSIAQKGIVSYNVSTVSKVILSGRATGDNININLDSNGYLSGSFQANTVSLNIDSASKYEGDIVAKTIKANLDSAGKAVVTGDVETLTVNIDSAAYFNGKGLVAKDVKVEADSMGKAEVYPTESLNAYADSMGSVIYYNTPKTLKKYTDSMGSVKAK</sequence>
<feature type="chain" id="PRO_5017296827" evidence="1">
    <location>
        <begin position="20"/>
        <end position="253"/>
    </location>
</feature>
<gene>
    <name evidence="3" type="ORF">SAMN05421818_11640</name>
</gene>
<dbReference type="AlphaFoldDB" id="A0A1G8FF44"/>